<protein>
    <submittedName>
        <fullName evidence="1">Uncharacterized protein</fullName>
    </submittedName>
</protein>
<organism evidence="1">
    <name type="scientific">Lepeophtheirus salmonis</name>
    <name type="common">Salmon louse</name>
    <name type="synonym">Caligus salmonis</name>
    <dbReference type="NCBI Taxonomy" id="72036"/>
    <lineage>
        <taxon>Eukaryota</taxon>
        <taxon>Metazoa</taxon>
        <taxon>Ecdysozoa</taxon>
        <taxon>Arthropoda</taxon>
        <taxon>Crustacea</taxon>
        <taxon>Multicrustacea</taxon>
        <taxon>Hexanauplia</taxon>
        <taxon>Copepoda</taxon>
        <taxon>Siphonostomatoida</taxon>
        <taxon>Caligidae</taxon>
        <taxon>Lepeophtheirus</taxon>
    </lineage>
</organism>
<accession>A0A0K2TNR4</accession>
<evidence type="ECO:0000313" key="1">
    <source>
        <dbReference type="EMBL" id="CDW27703.1"/>
    </source>
</evidence>
<sequence length="30" mass="3359">MVYSKAIQLAAHGSNTDLLSVVLWPQKEKM</sequence>
<name>A0A0K2TNR4_LEPSM</name>
<proteinExistence type="predicted"/>
<dbReference type="EMBL" id="HACA01010342">
    <property type="protein sequence ID" value="CDW27703.1"/>
    <property type="molecule type" value="Transcribed_RNA"/>
</dbReference>
<reference evidence="1" key="1">
    <citation type="submission" date="2014-05" db="EMBL/GenBank/DDBJ databases">
        <authorList>
            <person name="Chronopoulou M."/>
        </authorList>
    </citation>
    <scope>NUCLEOTIDE SEQUENCE</scope>
    <source>
        <tissue evidence="1">Whole organism</tissue>
    </source>
</reference>
<dbReference type="AlphaFoldDB" id="A0A0K2TNR4"/>